<evidence type="ECO:0000256" key="4">
    <source>
        <dbReference type="PROSITE-ProRule" id="PRU00473"/>
    </source>
</evidence>
<dbReference type="PROSITE" id="PS51257">
    <property type="entry name" value="PROKAR_LIPOPROTEIN"/>
    <property type="match status" value="1"/>
</dbReference>
<evidence type="ECO:0000313" key="8">
    <source>
        <dbReference type="EMBL" id="TMV11586.1"/>
    </source>
</evidence>
<accession>A0ABY2X736</accession>
<dbReference type="PANTHER" id="PTHR30329">
    <property type="entry name" value="STATOR ELEMENT OF FLAGELLAR MOTOR COMPLEX"/>
    <property type="match status" value="1"/>
</dbReference>
<dbReference type="InterPro" id="IPR006664">
    <property type="entry name" value="OMP_bac"/>
</dbReference>
<evidence type="ECO:0000313" key="9">
    <source>
        <dbReference type="Proteomes" id="UP001191082"/>
    </source>
</evidence>
<sequence length="650" mass="68677">MRFTKVFIVLATFALAACACLAAAGVMATGVERTTEIEVRTALDTQGNDWAEVQADGLRVILTGTAPTEARRFQAISRAGQIVDAARVIDQTDVAPTQDIAPPRFSAEILRNESGLSVSGLIPTSTDRAALIERLEKIAAPGQVSDLLQTANHPVPEGWDAAIDFTITALRDLPRSKISVDAGRIEITAIAASREEKAKMERALNRAVPEGLKMALQVSAPRPVITPFTLRYIIDDTGGRFDACSADTEQARARILAAAAGAGGQAGAQCRIGLGVPSPAWAEAVAQALAALRDLGAGSVTFADADVTLVAAETVSTEAFDRVVGELEAALPPVFSLHPVLTRPAEAGTDGPPEFTATLSPEGLVQLRGRLSDDNLQMMADAYARARFGASAVHSAARTADNLPSDWPVRVLAGLEALSQLSNGAVTVKPDELTLHGTATREDAQADIAGLLAKRLGEAETFDLSIAYKAPPLPQADIVTPEMCEAEIAEVQRTSGKITFEPGSATIAAESLDTMNAIAEILDICGDIRVEIQGHTDSQGRESMNQQLSQDRAQSVLNELRARRILTASYTARGYGEANPIATNKTEDGREANRRIEFRLIRPQTTPERTSTLDAVAQQLQSDSTDDAAASDDAPETGSEDEATEGAASE</sequence>
<dbReference type="Gene3D" id="3.30.1330.60">
    <property type="entry name" value="OmpA-like domain"/>
    <property type="match status" value="1"/>
</dbReference>
<dbReference type="InterPro" id="IPR036737">
    <property type="entry name" value="OmpA-like_sf"/>
</dbReference>
<dbReference type="CDD" id="cd07185">
    <property type="entry name" value="OmpA_C-like"/>
    <property type="match status" value="1"/>
</dbReference>
<dbReference type="Proteomes" id="UP001191082">
    <property type="component" value="Unassembled WGS sequence"/>
</dbReference>
<evidence type="ECO:0000256" key="2">
    <source>
        <dbReference type="ARBA" id="ARBA00023136"/>
    </source>
</evidence>
<comment type="subcellular location">
    <subcellularLocation>
        <location evidence="1">Cell outer membrane</location>
    </subcellularLocation>
</comment>
<feature type="domain" description="OmpA-like" evidence="7">
    <location>
        <begin position="487"/>
        <end position="604"/>
    </location>
</feature>
<comment type="caution">
    <text evidence="8">The sequence shown here is derived from an EMBL/GenBank/DDBJ whole genome shotgun (WGS) entry which is preliminary data.</text>
</comment>
<dbReference type="PANTHER" id="PTHR30329:SF21">
    <property type="entry name" value="LIPOPROTEIN YIAD-RELATED"/>
    <property type="match status" value="1"/>
</dbReference>
<keyword evidence="2 4" id="KW-0472">Membrane</keyword>
<dbReference type="Pfam" id="PF00691">
    <property type="entry name" value="OmpA"/>
    <property type="match status" value="1"/>
</dbReference>
<protein>
    <submittedName>
        <fullName evidence="8">OmpA family protein</fullName>
    </submittedName>
</protein>
<dbReference type="RefSeq" id="WP_138864651.1">
    <property type="nucleotide sequence ID" value="NZ_VCPC01000003.1"/>
</dbReference>
<evidence type="ECO:0000256" key="3">
    <source>
        <dbReference type="ARBA" id="ARBA00023237"/>
    </source>
</evidence>
<dbReference type="EMBL" id="VCPC01000003">
    <property type="protein sequence ID" value="TMV11586.1"/>
    <property type="molecule type" value="Genomic_DNA"/>
</dbReference>
<reference evidence="8 9" key="1">
    <citation type="submission" date="2019-05" db="EMBL/GenBank/DDBJ databases">
        <title>Marivita sp. nov. isolated from sea sediment.</title>
        <authorList>
            <person name="Kim W."/>
        </authorList>
    </citation>
    <scope>NUCLEOTIDE SEQUENCE [LARGE SCALE GENOMIC DNA]</scope>
    <source>
        <strain evidence="8 9">CAU 1492</strain>
    </source>
</reference>
<proteinExistence type="predicted"/>
<keyword evidence="9" id="KW-1185">Reference proteome</keyword>
<dbReference type="InterPro" id="IPR006665">
    <property type="entry name" value="OmpA-like"/>
</dbReference>
<feature type="compositionally biased region" description="Acidic residues" evidence="5">
    <location>
        <begin position="624"/>
        <end position="644"/>
    </location>
</feature>
<gene>
    <name evidence="8" type="ORF">FGK64_15025</name>
</gene>
<dbReference type="Gene3D" id="3.40.1520.20">
    <property type="match status" value="3"/>
</dbReference>
<dbReference type="SUPFAM" id="SSF103088">
    <property type="entry name" value="OmpA-like"/>
    <property type="match status" value="1"/>
</dbReference>
<dbReference type="PROSITE" id="PS51123">
    <property type="entry name" value="OMPA_2"/>
    <property type="match status" value="1"/>
</dbReference>
<name>A0ABY2X736_9RHOB</name>
<evidence type="ECO:0000256" key="1">
    <source>
        <dbReference type="ARBA" id="ARBA00004442"/>
    </source>
</evidence>
<keyword evidence="3" id="KW-0998">Cell outer membrane</keyword>
<feature type="chain" id="PRO_5047232753" evidence="6">
    <location>
        <begin position="23"/>
        <end position="650"/>
    </location>
</feature>
<dbReference type="PRINTS" id="PR01021">
    <property type="entry name" value="OMPADOMAIN"/>
</dbReference>
<feature type="signal peptide" evidence="6">
    <location>
        <begin position="1"/>
        <end position="22"/>
    </location>
</feature>
<evidence type="ECO:0000256" key="5">
    <source>
        <dbReference type="SAM" id="MobiDB-lite"/>
    </source>
</evidence>
<feature type="region of interest" description="Disordered" evidence="5">
    <location>
        <begin position="618"/>
        <end position="650"/>
    </location>
</feature>
<keyword evidence="6" id="KW-0732">Signal</keyword>
<evidence type="ECO:0000259" key="7">
    <source>
        <dbReference type="PROSITE" id="PS51123"/>
    </source>
</evidence>
<evidence type="ECO:0000256" key="6">
    <source>
        <dbReference type="SAM" id="SignalP"/>
    </source>
</evidence>
<dbReference type="InterPro" id="IPR050330">
    <property type="entry name" value="Bact_OuterMem_StrucFunc"/>
</dbReference>
<organism evidence="8 9">
    <name type="scientific">Arenibacterium halophilum</name>
    <dbReference type="NCBI Taxonomy" id="2583821"/>
    <lineage>
        <taxon>Bacteria</taxon>
        <taxon>Pseudomonadati</taxon>
        <taxon>Pseudomonadota</taxon>
        <taxon>Alphaproteobacteria</taxon>
        <taxon>Rhodobacterales</taxon>
        <taxon>Paracoccaceae</taxon>
        <taxon>Arenibacterium</taxon>
    </lineage>
</organism>